<reference evidence="1" key="1">
    <citation type="submission" date="2023-05" db="EMBL/GenBank/DDBJ databases">
        <authorList>
            <person name="Stuckert A."/>
        </authorList>
    </citation>
    <scope>NUCLEOTIDE SEQUENCE</scope>
</reference>
<protein>
    <submittedName>
        <fullName evidence="1">Uncharacterized protein</fullName>
    </submittedName>
</protein>
<feature type="non-terminal residue" evidence="1">
    <location>
        <position position="71"/>
    </location>
</feature>
<dbReference type="Proteomes" id="UP001162483">
    <property type="component" value="Unassembled WGS sequence"/>
</dbReference>
<sequence>MIGADPCSDNCWALMISALMIGAQQCHPLAPPTCASHQCLSVPSTCAQQCHPPVLSSAASQCHLSVPITAA</sequence>
<accession>A0ABN9F0H6</accession>
<dbReference type="EMBL" id="CATNWA010016177">
    <property type="protein sequence ID" value="CAI9590579.1"/>
    <property type="molecule type" value="Genomic_DNA"/>
</dbReference>
<keyword evidence="2" id="KW-1185">Reference proteome</keyword>
<gene>
    <name evidence="1" type="ORF">SPARVUS_LOCUS11063956</name>
</gene>
<evidence type="ECO:0000313" key="1">
    <source>
        <dbReference type="EMBL" id="CAI9590579.1"/>
    </source>
</evidence>
<organism evidence="1 2">
    <name type="scientific">Staurois parvus</name>
    <dbReference type="NCBI Taxonomy" id="386267"/>
    <lineage>
        <taxon>Eukaryota</taxon>
        <taxon>Metazoa</taxon>
        <taxon>Chordata</taxon>
        <taxon>Craniata</taxon>
        <taxon>Vertebrata</taxon>
        <taxon>Euteleostomi</taxon>
        <taxon>Amphibia</taxon>
        <taxon>Batrachia</taxon>
        <taxon>Anura</taxon>
        <taxon>Neobatrachia</taxon>
        <taxon>Ranoidea</taxon>
        <taxon>Ranidae</taxon>
        <taxon>Staurois</taxon>
    </lineage>
</organism>
<name>A0ABN9F0H6_9NEOB</name>
<proteinExistence type="predicted"/>
<evidence type="ECO:0000313" key="2">
    <source>
        <dbReference type="Proteomes" id="UP001162483"/>
    </source>
</evidence>
<comment type="caution">
    <text evidence="1">The sequence shown here is derived from an EMBL/GenBank/DDBJ whole genome shotgun (WGS) entry which is preliminary data.</text>
</comment>